<sequence>MNIDNIIYGCTWDGVLMWSESKSDTKTEVREWREIQGLGELREKGLRTGSDFYMEYYNGGKLLVLWKLSGKEQENKIQYARISLESRSSGREIWGQVECLDEHTFPVQSYKSFRCVTVSV</sequence>
<evidence type="ECO:0008006" key="4">
    <source>
        <dbReference type="Google" id="ProtNLM"/>
    </source>
</evidence>
<dbReference type="EMBL" id="CACVBM020001706">
    <property type="protein sequence ID" value="CAA7057824.1"/>
    <property type="molecule type" value="Genomic_DNA"/>
</dbReference>
<dbReference type="EMBL" id="CACVBM020001678">
    <property type="protein sequence ID" value="CAA7057228.1"/>
    <property type="molecule type" value="Genomic_DNA"/>
</dbReference>
<reference evidence="1 3" key="1">
    <citation type="submission" date="2020-01" db="EMBL/GenBank/DDBJ databases">
        <authorList>
            <person name="Mishra B."/>
        </authorList>
    </citation>
    <scope>NUCLEOTIDE SEQUENCE [LARGE SCALE GENOMIC DNA]</scope>
</reference>
<evidence type="ECO:0000313" key="2">
    <source>
        <dbReference type="EMBL" id="CAA7057824.1"/>
    </source>
</evidence>
<proteinExistence type="predicted"/>
<name>A0A6D2KVC3_9BRAS</name>
<dbReference type="OrthoDB" id="1126714at2759"/>
<gene>
    <name evidence="1" type="ORF">MERR_LOCUS44464</name>
    <name evidence="2" type="ORF">MERR_LOCUS45060</name>
</gene>
<keyword evidence="3" id="KW-1185">Reference proteome</keyword>
<accession>A0A6D2KVC3</accession>
<evidence type="ECO:0000313" key="3">
    <source>
        <dbReference type="Proteomes" id="UP000467841"/>
    </source>
</evidence>
<protein>
    <recommendedName>
        <fullName evidence="4">F-box associated domain-containing protein</fullName>
    </recommendedName>
</protein>
<evidence type="ECO:0000313" key="1">
    <source>
        <dbReference type="EMBL" id="CAA7057228.1"/>
    </source>
</evidence>
<organism evidence="1 3">
    <name type="scientific">Microthlaspi erraticum</name>
    <dbReference type="NCBI Taxonomy" id="1685480"/>
    <lineage>
        <taxon>Eukaryota</taxon>
        <taxon>Viridiplantae</taxon>
        <taxon>Streptophyta</taxon>
        <taxon>Embryophyta</taxon>
        <taxon>Tracheophyta</taxon>
        <taxon>Spermatophyta</taxon>
        <taxon>Magnoliopsida</taxon>
        <taxon>eudicotyledons</taxon>
        <taxon>Gunneridae</taxon>
        <taxon>Pentapetalae</taxon>
        <taxon>rosids</taxon>
        <taxon>malvids</taxon>
        <taxon>Brassicales</taxon>
        <taxon>Brassicaceae</taxon>
        <taxon>Coluteocarpeae</taxon>
        <taxon>Microthlaspi</taxon>
    </lineage>
</organism>
<dbReference type="AlphaFoldDB" id="A0A6D2KVC3"/>
<dbReference type="Proteomes" id="UP000467841">
    <property type="component" value="Unassembled WGS sequence"/>
</dbReference>